<dbReference type="EMBL" id="LNQE01001901">
    <property type="protein sequence ID" value="KUG02915.1"/>
    <property type="molecule type" value="Genomic_DNA"/>
</dbReference>
<feature type="compositionally biased region" description="Polar residues" evidence="1">
    <location>
        <begin position="1"/>
        <end position="23"/>
    </location>
</feature>
<comment type="caution">
    <text evidence="2">The sequence shown here is derived from an EMBL/GenBank/DDBJ whole genome shotgun (WGS) entry which is preliminary data.</text>
</comment>
<evidence type="ECO:0000256" key="1">
    <source>
        <dbReference type="SAM" id="MobiDB-lite"/>
    </source>
</evidence>
<gene>
    <name evidence="2" type="ORF">ASZ90_019691</name>
</gene>
<evidence type="ECO:0000313" key="2">
    <source>
        <dbReference type="EMBL" id="KUG02915.1"/>
    </source>
</evidence>
<dbReference type="AlphaFoldDB" id="A0A0W8E3I6"/>
<proteinExistence type="predicted"/>
<protein>
    <submittedName>
        <fullName evidence="2">Uncharacterized protein</fullName>
    </submittedName>
</protein>
<sequence length="48" mass="5177">MSVQALSQSEIRLSWTDNSSNKNGFDIERNGQKVASIDAGTESYGNGL</sequence>
<organism evidence="2">
    <name type="scientific">hydrocarbon metagenome</name>
    <dbReference type="NCBI Taxonomy" id="938273"/>
    <lineage>
        <taxon>unclassified sequences</taxon>
        <taxon>metagenomes</taxon>
        <taxon>ecological metagenomes</taxon>
    </lineage>
</organism>
<feature type="region of interest" description="Disordered" evidence="1">
    <location>
        <begin position="1"/>
        <end position="48"/>
    </location>
</feature>
<accession>A0A0W8E3I6</accession>
<reference evidence="2" key="1">
    <citation type="journal article" date="2015" name="Proc. Natl. Acad. Sci. U.S.A.">
        <title>Networks of energetic and metabolic interactions define dynamics in microbial communities.</title>
        <authorList>
            <person name="Embree M."/>
            <person name="Liu J.K."/>
            <person name="Al-Bassam M.M."/>
            <person name="Zengler K."/>
        </authorList>
    </citation>
    <scope>NUCLEOTIDE SEQUENCE</scope>
</reference>
<name>A0A0W8E3I6_9ZZZZ</name>